<dbReference type="RefSeq" id="WP_264776702.1">
    <property type="nucleotide sequence ID" value="NZ_AP026560.1"/>
</dbReference>
<name>A0ABN6RC00_9DEIO</name>
<evidence type="ECO:0000313" key="1">
    <source>
        <dbReference type="EMBL" id="BDP40900.1"/>
    </source>
</evidence>
<protein>
    <submittedName>
        <fullName evidence="1">Uncharacterized protein</fullName>
    </submittedName>
</protein>
<dbReference type="Proteomes" id="UP001064971">
    <property type="component" value="Chromosome"/>
</dbReference>
<proteinExistence type="predicted"/>
<evidence type="ECO:0000313" key="2">
    <source>
        <dbReference type="Proteomes" id="UP001064971"/>
    </source>
</evidence>
<dbReference type="EMBL" id="AP026560">
    <property type="protein sequence ID" value="BDP40900.1"/>
    <property type="molecule type" value="Genomic_DNA"/>
</dbReference>
<sequence>MSETVNGLLADLLSRDTHCVWSGACAINVLRDQPTLARLAEHLPEIERATADLDLGGALFSNNERLRQAISTLRAQRDSLCRCWLYPQFLTYDPVEEQEAGDVTVLSNSPPDWNMTYRCRCNHCGAEYEVEQGEYHLTWWKWLRMDNAAG</sequence>
<organism evidence="1 2">
    <name type="scientific">Deinococcus aetherius</name>
    <dbReference type="NCBI Taxonomy" id="200252"/>
    <lineage>
        <taxon>Bacteria</taxon>
        <taxon>Thermotogati</taxon>
        <taxon>Deinococcota</taxon>
        <taxon>Deinococci</taxon>
        <taxon>Deinococcales</taxon>
        <taxon>Deinococcaceae</taxon>
        <taxon>Deinococcus</taxon>
    </lineage>
</organism>
<gene>
    <name evidence="1" type="ORF">DAETH_08690</name>
</gene>
<accession>A0ABN6RC00</accession>
<keyword evidence="2" id="KW-1185">Reference proteome</keyword>
<reference evidence="1" key="1">
    <citation type="submission" date="2022-07" db="EMBL/GenBank/DDBJ databases">
        <title>Complete Genome Sequence of the Radioresistant Bacterium Deinococcus aetherius ST0316, Isolated from the Air Dust collected in Lower Stratosphere above Japan.</title>
        <authorList>
            <person name="Satoh K."/>
            <person name="Hagiwara K."/>
            <person name="Katsumata K."/>
            <person name="Kubo A."/>
            <person name="Yokobori S."/>
            <person name="Yamagishi A."/>
            <person name="Oono Y."/>
            <person name="Narumi I."/>
        </authorList>
    </citation>
    <scope>NUCLEOTIDE SEQUENCE</scope>
    <source>
        <strain evidence="1">ST0316</strain>
    </source>
</reference>